<dbReference type="InterPro" id="IPR035979">
    <property type="entry name" value="RBD_domain_sf"/>
</dbReference>
<dbReference type="InterPro" id="IPR051106">
    <property type="entry name" value="RNA-bind/splicing_reg"/>
</dbReference>
<feature type="region of interest" description="Disordered" evidence="7">
    <location>
        <begin position="328"/>
        <end position="361"/>
    </location>
</feature>
<evidence type="ECO:0000313" key="9">
    <source>
        <dbReference type="EMBL" id="KAK0313321.1"/>
    </source>
</evidence>
<evidence type="ECO:0000256" key="7">
    <source>
        <dbReference type="SAM" id="MobiDB-lite"/>
    </source>
</evidence>
<dbReference type="GO" id="GO:0006397">
    <property type="term" value="P:mRNA processing"/>
    <property type="evidence" value="ECO:0007669"/>
    <property type="project" value="UniProtKB-KW"/>
</dbReference>
<comment type="subcellular location">
    <subcellularLocation>
        <location evidence="1">Nucleus</location>
    </subcellularLocation>
</comment>
<dbReference type="GO" id="GO:0003723">
    <property type="term" value="F:RNA binding"/>
    <property type="evidence" value="ECO:0007669"/>
    <property type="project" value="UniProtKB-UniRule"/>
</dbReference>
<accession>A0AAN6FDS5</accession>
<dbReference type="Pfam" id="PF00076">
    <property type="entry name" value="RRM_1"/>
    <property type="match status" value="2"/>
</dbReference>
<feature type="region of interest" description="Disordered" evidence="7">
    <location>
        <begin position="79"/>
        <end position="247"/>
    </location>
</feature>
<feature type="compositionally biased region" description="Low complexity" evidence="7">
    <location>
        <begin position="438"/>
        <end position="450"/>
    </location>
</feature>
<gene>
    <name evidence="9" type="ORF">LTR82_013555</name>
</gene>
<dbReference type="PROSITE" id="PS50102">
    <property type="entry name" value="RRM"/>
    <property type="match status" value="2"/>
</dbReference>
<dbReference type="Gene3D" id="3.30.70.330">
    <property type="match status" value="2"/>
</dbReference>
<evidence type="ECO:0000259" key="8">
    <source>
        <dbReference type="PROSITE" id="PS50102"/>
    </source>
</evidence>
<feature type="region of interest" description="Disordered" evidence="7">
    <location>
        <begin position="436"/>
        <end position="465"/>
    </location>
</feature>
<dbReference type="PANTHER" id="PTHR48028">
    <property type="entry name" value="GLYCINE-RICH RNA-BINDING PROTEIN RZ1A"/>
    <property type="match status" value="1"/>
</dbReference>
<feature type="compositionally biased region" description="Polar residues" evidence="7">
    <location>
        <begin position="94"/>
        <end position="115"/>
    </location>
</feature>
<dbReference type="GO" id="GO:0008380">
    <property type="term" value="P:RNA splicing"/>
    <property type="evidence" value="ECO:0007669"/>
    <property type="project" value="UniProtKB-KW"/>
</dbReference>
<keyword evidence="5" id="KW-0539">Nucleus</keyword>
<comment type="caution">
    <text evidence="9">The sequence shown here is derived from an EMBL/GenBank/DDBJ whole genome shotgun (WGS) entry which is preliminary data.</text>
</comment>
<feature type="compositionally biased region" description="Basic and acidic residues" evidence="7">
    <location>
        <begin position="204"/>
        <end position="244"/>
    </location>
</feature>
<dbReference type="CDD" id="cd00590">
    <property type="entry name" value="RRM_SF"/>
    <property type="match status" value="1"/>
</dbReference>
<reference evidence="9" key="1">
    <citation type="submission" date="2021-12" db="EMBL/GenBank/DDBJ databases">
        <title>Black yeast isolated from Biological Soil Crust.</title>
        <authorList>
            <person name="Kurbessoian T."/>
        </authorList>
    </citation>
    <scope>NUCLEOTIDE SEQUENCE</scope>
    <source>
        <strain evidence="9">CCFEE 5208</strain>
    </source>
</reference>
<evidence type="ECO:0000256" key="1">
    <source>
        <dbReference type="ARBA" id="ARBA00004123"/>
    </source>
</evidence>
<proteinExistence type="predicted"/>
<feature type="compositionally biased region" description="Basic and acidic residues" evidence="7">
    <location>
        <begin position="329"/>
        <end position="341"/>
    </location>
</feature>
<dbReference type="PANTHER" id="PTHR48028:SF4">
    <property type="entry name" value="SC35-LIKE SPLICING FACTOR"/>
    <property type="match status" value="1"/>
</dbReference>
<dbReference type="AlphaFoldDB" id="A0AAN6FDS5"/>
<dbReference type="InterPro" id="IPR012677">
    <property type="entry name" value="Nucleotide-bd_a/b_plait_sf"/>
</dbReference>
<keyword evidence="2" id="KW-0507">mRNA processing</keyword>
<dbReference type="SMART" id="SM00360">
    <property type="entry name" value="RRM"/>
    <property type="match status" value="2"/>
</dbReference>
<dbReference type="Proteomes" id="UP001168146">
    <property type="component" value="Unassembled WGS sequence"/>
</dbReference>
<evidence type="ECO:0000256" key="4">
    <source>
        <dbReference type="ARBA" id="ARBA00023187"/>
    </source>
</evidence>
<evidence type="ECO:0000313" key="10">
    <source>
        <dbReference type="Proteomes" id="UP001168146"/>
    </source>
</evidence>
<keyword evidence="4" id="KW-0508">mRNA splicing</keyword>
<protein>
    <recommendedName>
        <fullName evidence="8">RRM domain-containing protein</fullName>
    </recommendedName>
</protein>
<sequence>MSANHSNSRDGNTYIHLHPRRLPIDPTLLFVLRRLAVKAISQQPSRSLSTLQPRATRVTTLKPTLLRSFHQSRVYFAEQENKPEEASHVEAETSGETVTSGQPASAQDAVSESTGTTGGHSEPVENDSGPALNTSSYDANAMPSYTSTGATESHETQREPAQPQHSDNDSFASQAQDLATSAAQTAQSAASSVSQAARAAYDSTVDRSTRQQRPRRDDYRENQNSGRPREDYSSDSRSTDRARSDAPPSRICYIGNLFFEVTAPQLEAELSQFGAIANSRIVTDARGLSKGFGYVEFEDQNSADRAVREQDRKVFQGRRMAVQYHVRKERTDTSASREFRQEGSNAGSNFGRQSRAPTPPSKTLFIGNMSYQMSDRDLNDLFREISNVLDVRVAIDRRSGQPRGFAHADFVDVASAEKGKEVLETKVIYGRQLKIDFSSGSSGSVGRSMGESGGSGEGEQREQRY</sequence>
<feature type="compositionally biased region" description="Polar residues" evidence="7">
    <location>
        <begin position="342"/>
        <end position="356"/>
    </location>
</feature>
<evidence type="ECO:0000256" key="5">
    <source>
        <dbReference type="ARBA" id="ARBA00023242"/>
    </source>
</evidence>
<feature type="compositionally biased region" description="Polar residues" evidence="7">
    <location>
        <begin position="131"/>
        <end position="151"/>
    </location>
</feature>
<dbReference type="InterPro" id="IPR000504">
    <property type="entry name" value="RRM_dom"/>
</dbReference>
<keyword evidence="3 6" id="KW-0694">RNA-binding</keyword>
<evidence type="ECO:0000256" key="2">
    <source>
        <dbReference type="ARBA" id="ARBA00022664"/>
    </source>
</evidence>
<dbReference type="GO" id="GO:0005634">
    <property type="term" value="C:nucleus"/>
    <property type="evidence" value="ECO:0007669"/>
    <property type="project" value="UniProtKB-SubCell"/>
</dbReference>
<evidence type="ECO:0000256" key="3">
    <source>
        <dbReference type="ARBA" id="ARBA00022884"/>
    </source>
</evidence>
<dbReference type="SUPFAM" id="SSF54928">
    <property type="entry name" value="RNA-binding domain, RBD"/>
    <property type="match status" value="2"/>
</dbReference>
<feature type="domain" description="RRM" evidence="8">
    <location>
        <begin position="250"/>
        <end position="327"/>
    </location>
</feature>
<feature type="domain" description="RRM" evidence="8">
    <location>
        <begin position="362"/>
        <end position="440"/>
    </location>
</feature>
<feature type="compositionally biased region" description="Basic and acidic residues" evidence="7">
    <location>
        <begin position="79"/>
        <end position="91"/>
    </location>
</feature>
<feature type="compositionally biased region" description="Low complexity" evidence="7">
    <location>
        <begin position="172"/>
        <end position="200"/>
    </location>
</feature>
<organism evidence="9 10">
    <name type="scientific">Friedmanniomyces endolithicus</name>
    <dbReference type="NCBI Taxonomy" id="329885"/>
    <lineage>
        <taxon>Eukaryota</taxon>
        <taxon>Fungi</taxon>
        <taxon>Dikarya</taxon>
        <taxon>Ascomycota</taxon>
        <taxon>Pezizomycotina</taxon>
        <taxon>Dothideomycetes</taxon>
        <taxon>Dothideomycetidae</taxon>
        <taxon>Mycosphaerellales</taxon>
        <taxon>Teratosphaeriaceae</taxon>
        <taxon>Friedmanniomyces</taxon>
    </lineage>
</organism>
<evidence type="ECO:0000256" key="6">
    <source>
        <dbReference type="PROSITE-ProRule" id="PRU00176"/>
    </source>
</evidence>
<name>A0AAN6FDS5_9PEZI</name>
<dbReference type="EMBL" id="JASUXU010000060">
    <property type="protein sequence ID" value="KAK0313321.1"/>
    <property type="molecule type" value="Genomic_DNA"/>
</dbReference>